<dbReference type="InterPro" id="IPR007728">
    <property type="entry name" value="Pre-SET_dom"/>
</dbReference>
<evidence type="ECO:0000259" key="3">
    <source>
        <dbReference type="PROSITE" id="PS50280"/>
    </source>
</evidence>
<keyword evidence="2" id="KW-0158">Chromosome</keyword>
<evidence type="ECO:0000313" key="4">
    <source>
        <dbReference type="EnsemblPlants" id="Solyc10g074370.1.1"/>
    </source>
</evidence>
<reference evidence="4" key="2">
    <citation type="submission" date="2015-06" db="UniProtKB">
        <authorList>
            <consortium name="EnsemblPlants"/>
        </authorList>
    </citation>
    <scope>IDENTIFICATION</scope>
    <source>
        <strain evidence="4">cv. Heinz 1706</strain>
    </source>
</reference>
<dbReference type="GO" id="GO:0005634">
    <property type="term" value="C:nucleus"/>
    <property type="evidence" value="ECO:0007669"/>
    <property type="project" value="InterPro"/>
</dbReference>
<dbReference type="Gene3D" id="2.170.270.10">
    <property type="entry name" value="SET domain"/>
    <property type="match status" value="2"/>
</dbReference>
<dbReference type="SMART" id="SM00468">
    <property type="entry name" value="PreSET"/>
    <property type="match status" value="1"/>
</dbReference>
<name>K4D1M9_SOLLC</name>
<dbReference type="EnsemblPlants" id="Solyc10g074370.1.1">
    <property type="protein sequence ID" value="Solyc10g074370.1.1"/>
    <property type="gene ID" value="Solyc10g074370.1"/>
</dbReference>
<keyword evidence="5" id="KW-1185">Reference proteome</keyword>
<dbReference type="HOGENOM" id="CLU_1398525_0_0_1"/>
<proteinExistence type="predicted"/>
<dbReference type="PROSITE" id="PS50280">
    <property type="entry name" value="SET"/>
    <property type="match status" value="1"/>
</dbReference>
<organism evidence="4">
    <name type="scientific">Solanum lycopersicum</name>
    <name type="common">Tomato</name>
    <name type="synonym">Lycopersicon esculentum</name>
    <dbReference type="NCBI Taxonomy" id="4081"/>
    <lineage>
        <taxon>Eukaryota</taxon>
        <taxon>Viridiplantae</taxon>
        <taxon>Streptophyta</taxon>
        <taxon>Embryophyta</taxon>
        <taxon>Tracheophyta</taxon>
        <taxon>Spermatophyta</taxon>
        <taxon>Magnoliopsida</taxon>
        <taxon>eudicotyledons</taxon>
        <taxon>Gunneridae</taxon>
        <taxon>Pentapetalae</taxon>
        <taxon>asterids</taxon>
        <taxon>lamiids</taxon>
        <taxon>Solanales</taxon>
        <taxon>Solanaceae</taxon>
        <taxon>Solanoideae</taxon>
        <taxon>Solaneae</taxon>
        <taxon>Solanum</taxon>
        <taxon>Solanum subgen. Lycopersicon</taxon>
    </lineage>
</organism>
<evidence type="ECO:0000256" key="1">
    <source>
        <dbReference type="ARBA" id="ARBA00004286"/>
    </source>
</evidence>
<reference evidence="4" key="1">
    <citation type="journal article" date="2012" name="Nature">
        <title>The tomato genome sequence provides insights into fleshy fruit evolution.</title>
        <authorList>
            <consortium name="Tomato Genome Consortium"/>
        </authorList>
    </citation>
    <scope>NUCLEOTIDE SEQUENCE [LARGE SCALE GENOMIC DNA]</scope>
    <source>
        <strain evidence="4">cv. Heinz 1706</strain>
    </source>
</reference>
<evidence type="ECO:0000313" key="5">
    <source>
        <dbReference type="Proteomes" id="UP000004994"/>
    </source>
</evidence>
<protein>
    <recommendedName>
        <fullName evidence="3">SET domain-containing protein</fullName>
    </recommendedName>
</protein>
<dbReference type="SUPFAM" id="SSF82199">
    <property type="entry name" value="SET domain"/>
    <property type="match status" value="1"/>
</dbReference>
<dbReference type="STRING" id="4081.K4D1M9"/>
<dbReference type="Gramene" id="Solyc10g074370.1.1">
    <property type="protein sequence ID" value="Solyc10g074370.1.1"/>
    <property type="gene ID" value="Solyc10g074370.1"/>
</dbReference>
<dbReference type="PANTHER" id="PTHR45660">
    <property type="entry name" value="HISTONE-LYSINE N-METHYLTRANSFERASE SETMAR"/>
    <property type="match status" value="1"/>
</dbReference>
<dbReference type="Pfam" id="PF00856">
    <property type="entry name" value="SET"/>
    <property type="match status" value="1"/>
</dbReference>
<dbReference type="GO" id="GO:0008270">
    <property type="term" value="F:zinc ion binding"/>
    <property type="evidence" value="ECO:0007669"/>
    <property type="project" value="InterPro"/>
</dbReference>
<dbReference type="PhylomeDB" id="K4D1M9"/>
<feature type="domain" description="SET" evidence="3">
    <location>
        <begin position="55"/>
        <end position="147"/>
    </location>
</feature>
<dbReference type="AlphaFoldDB" id="K4D1M9"/>
<evidence type="ECO:0000256" key="2">
    <source>
        <dbReference type="ARBA" id="ARBA00022454"/>
    </source>
</evidence>
<dbReference type="InterPro" id="IPR046341">
    <property type="entry name" value="SET_dom_sf"/>
</dbReference>
<dbReference type="PaxDb" id="4081-Solyc10g074370.1.1"/>
<dbReference type="GO" id="GO:0042054">
    <property type="term" value="F:histone methyltransferase activity"/>
    <property type="evidence" value="ECO:0007669"/>
    <property type="project" value="InterPro"/>
</dbReference>
<dbReference type="InterPro" id="IPR001214">
    <property type="entry name" value="SET_dom"/>
</dbReference>
<sequence length="195" mass="22578">MEYDVSKGKENISIISIDAMYYGDPPPFRYITNMKYPDLYYIIRPQGCCCTRICSNIEQCSCDSKNGGDFPFNPRSSIFKAKLFVHECGPYYKCPPSYVGRFINHNCSPNHCSENFMYDHGDKRVPHIMFFASKSIYALENLTYHYNHKIVRIHGTNDNLMREKGGIYLISAVGECSKLLLDVLYIEIYYILALH</sequence>
<dbReference type="InterPro" id="IPR051357">
    <property type="entry name" value="H3K9_HMTase_SUVAR3-9"/>
</dbReference>
<dbReference type="PANTHER" id="PTHR45660:SF66">
    <property type="entry name" value="SET DOMAIN PROTEIN"/>
    <property type="match status" value="1"/>
</dbReference>
<dbReference type="eggNOG" id="KOG1082">
    <property type="taxonomic scope" value="Eukaryota"/>
</dbReference>
<dbReference type="InParanoid" id="K4D1M9"/>
<dbReference type="Proteomes" id="UP000004994">
    <property type="component" value="Chromosome 10"/>
</dbReference>
<comment type="subcellular location">
    <subcellularLocation>
        <location evidence="1">Chromosome</location>
    </subcellularLocation>
</comment>
<dbReference type="GO" id="GO:0005694">
    <property type="term" value="C:chromosome"/>
    <property type="evidence" value="ECO:0007669"/>
    <property type="project" value="UniProtKB-SubCell"/>
</dbReference>
<dbReference type="Pfam" id="PF05033">
    <property type="entry name" value="Pre-SET"/>
    <property type="match status" value="1"/>
</dbReference>
<accession>K4D1M9</accession>